<accession>A0A077ZBX4</accession>
<dbReference type="AlphaFoldDB" id="A0A077ZBX4"/>
<name>A0A077ZBX4_TRITR</name>
<gene>
    <name evidence="5" type="ORF">TTRE_0000531101</name>
</gene>
<dbReference type="GO" id="GO:0005581">
    <property type="term" value="C:collagen trimer"/>
    <property type="evidence" value="ECO:0007669"/>
    <property type="project" value="UniProtKB-KW"/>
</dbReference>
<proteinExistence type="predicted"/>
<protein>
    <submittedName>
        <fullName evidence="5">Collagen and Col cuticle N domain containing prot ein</fullName>
    </submittedName>
</protein>
<keyword evidence="3" id="KW-0472">Membrane</keyword>
<dbReference type="OrthoDB" id="5876933at2759"/>
<sequence length="304" mass="31991">MTTCCSPKLVACLAATASGIALLVCLIVVPMLYMQITNLKDDITFRIADFQAVSDEIWIEVRELRDPILAQLQLHGTSKKKREVKHVCNCNPYSTCPTGPPGPPGLPGLDGLDGEPGSPGQPGKPGEAAIIGDDASSQCKVCPEGPPGSVGLPGPPGQPGRKGEPGQPGRDGMLSSISGLPGPPGPNGRPGGRGPPGPRGPPGSDFEYGRGRPGRKGETGPRGPPGRKGEDGYPGLPGKQGEVGRKVRDVTHHFRQFYCQLHFARAYQDLQAGLELKDNLDAVVHMALQGMMLSTVPVRLEHFQ</sequence>
<evidence type="ECO:0000256" key="1">
    <source>
        <dbReference type="ARBA" id="ARBA00022737"/>
    </source>
</evidence>
<evidence type="ECO:0000313" key="5">
    <source>
        <dbReference type="EMBL" id="CDW57028.1"/>
    </source>
</evidence>
<dbReference type="STRING" id="36087.A0A077ZBX4"/>
<dbReference type="Pfam" id="PF01484">
    <property type="entry name" value="Col_cuticle_N"/>
    <property type="match status" value="1"/>
</dbReference>
<dbReference type="PANTHER" id="PTHR24637:SF421">
    <property type="entry name" value="CUTICLE COLLAGEN DPY-2"/>
    <property type="match status" value="1"/>
</dbReference>
<dbReference type="GO" id="GO:0042302">
    <property type="term" value="F:structural constituent of cuticle"/>
    <property type="evidence" value="ECO:0007669"/>
    <property type="project" value="InterPro"/>
</dbReference>
<feature type="compositionally biased region" description="Basic and acidic residues" evidence="2">
    <location>
        <begin position="207"/>
        <end position="219"/>
    </location>
</feature>
<dbReference type="PANTHER" id="PTHR24637">
    <property type="entry name" value="COLLAGEN"/>
    <property type="match status" value="1"/>
</dbReference>
<feature type="compositionally biased region" description="Low complexity" evidence="2">
    <location>
        <begin position="107"/>
        <end position="118"/>
    </location>
</feature>
<reference evidence="5" key="2">
    <citation type="submission" date="2014-03" db="EMBL/GenBank/DDBJ databases">
        <title>The whipworm genome and dual-species transcriptomics of an intimate host-pathogen interaction.</title>
        <authorList>
            <person name="Foth B.J."/>
            <person name="Tsai I.J."/>
            <person name="Reid A.J."/>
            <person name="Bancroft A.J."/>
            <person name="Nichol S."/>
            <person name="Tracey A."/>
            <person name="Holroyd N."/>
            <person name="Cotton J.A."/>
            <person name="Stanley E.J."/>
            <person name="Zarowiecki M."/>
            <person name="Liu J.Z."/>
            <person name="Huckvale T."/>
            <person name="Cooper P.J."/>
            <person name="Grencis R.K."/>
            <person name="Berriman M."/>
        </authorList>
    </citation>
    <scope>NUCLEOTIDE SEQUENCE [LARGE SCALE GENOMIC DNA]</scope>
</reference>
<feature type="transmembrane region" description="Helical" evidence="3">
    <location>
        <begin position="9"/>
        <end position="33"/>
    </location>
</feature>
<dbReference type="SMART" id="SM01088">
    <property type="entry name" value="Col_cuticle_N"/>
    <property type="match status" value="1"/>
</dbReference>
<evidence type="ECO:0000256" key="3">
    <source>
        <dbReference type="SAM" id="Phobius"/>
    </source>
</evidence>
<dbReference type="EMBL" id="HG806108">
    <property type="protein sequence ID" value="CDW57028.1"/>
    <property type="molecule type" value="Genomic_DNA"/>
</dbReference>
<dbReference type="Gene3D" id="1.20.5.320">
    <property type="entry name" value="6-Phosphogluconate Dehydrogenase, domain 3"/>
    <property type="match status" value="1"/>
</dbReference>
<reference evidence="5" key="1">
    <citation type="submission" date="2014-01" db="EMBL/GenBank/DDBJ databases">
        <authorList>
            <person name="Aslett M."/>
        </authorList>
    </citation>
    <scope>NUCLEOTIDE SEQUENCE</scope>
</reference>
<evidence type="ECO:0000313" key="6">
    <source>
        <dbReference type="Proteomes" id="UP000030665"/>
    </source>
</evidence>
<keyword evidence="5" id="KW-0176">Collagen</keyword>
<dbReference type="Proteomes" id="UP000030665">
    <property type="component" value="Unassembled WGS sequence"/>
</dbReference>
<evidence type="ECO:0000259" key="4">
    <source>
        <dbReference type="SMART" id="SM01088"/>
    </source>
</evidence>
<feature type="compositionally biased region" description="Pro residues" evidence="2">
    <location>
        <begin position="181"/>
        <end position="201"/>
    </location>
</feature>
<dbReference type="InterPro" id="IPR002486">
    <property type="entry name" value="Col_cuticle_N"/>
</dbReference>
<organism evidence="5 6">
    <name type="scientific">Trichuris trichiura</name>
    <name type="common">Whipworm</name>
    <name type="synonym">Trichocephalus trichiurus</name>
    <dbReference type="NCBI Taxonomy" id="36087"/>
    <lineage>
        <taxon>Eukaryota</taxon>
        <taxon>Metazoa</taxon>
        <taxon>Ecdysozoa</taxon>
        <taxon>Nematoda</taxon>
        <taxon>Enoplea</taxon>
        <taxon>Dorylaimia</taxon>
        <taxon>Trichinellida</taxon>
        <taxon>Trichuridae</taxon>
        <taxon>Trichuris</taxon>
    </lineage>
</organism>
<feature type="region of interest" description="Disordered" evidence="2">
    <location>
        <begin position="99"/>
        <end position="242"/>
    </location>
</feature>
<keyword evidence="3" id="KW-0812">Transmembrane</keyword>
<keyword evidence="6" id="KW-1185">Reference proteome</keyword>
<keyword evidence="3" id="KW-1133">Transmembrane helix</keyword>
<evidence type="ECO:0000256" key="2">
    <source>
        <dbReference type="SAM" id="MobiDB-lite"/>
    </source>
</evidence>
<feature type="domain" description="Nematode cuticle collagen N-terminal" evidence="4">
    <location>
        <begin position="9"/>
        <end position="61"/>
    </location>
</feature>
<keyword evidence="1" id="KW-0677">Repeat</keyword>